<organism evidence="3 4">
    <name type="scientific">Ornithinimicrobium cerasi</name>
    <dbReference type="NCBI Taxonomy" id="2248773"/>
    <lineage>
        <taxon>Bacteria</taxon>
        <taxon>Bacillati</taxon>
        <taxon>Actinomycetota</taxon>
        <taxon>Actinomycetes</taxon>
        <taxon>Micrococcales</taxon>
        <taxon>Ornithinimicrobiaceae</taxon>
        <taxon>Ornithinimicrobium</taxon>
    </lineage>
</organism>
<dbReference type="RefSeq" id="WP_097188066.1">
    <property type="nucleotide sequence ID" value="NZ_OBQK01000005.1"/>
</dbReference>
<feature type="domain" description="KANL3/Tex30 alpha/beta hydrolase-like" evidence="2">
    <location>
        <begin position="37"/>
        <end position="196"/>
    </location>
</feature>
<keyword evidence="4" id="KW-1185">Reference proteome</keyword>
<dbReference type="SUPFAM" id="SSF53474">
    <property type="entry name" value="alpha/beta-Hydrolases"/>
    <property type="match status" value="1"/>
</dbReference>
<proteinExistence type="predicted"/>
<dbReference type="Proteomes" id="UP000219688">
    <property type="component" value="Unassembled WGS sequence"/>
</dbReference>
<dbReference type="Pfam" id="PF20408">
    <property type="entry name" value="Abhydrolase_11"/>
    <property type="match status" value="1"/>
</dbReference>
<dbReference type="AlphaFoldDB" id="A0A285VNG5"/>
<protein>
    <recommendedName>
        <fullName evidence="2">KANL3/Tex30 alpha/beta hydrolase-like domain-containing protein</fullName>
    </recommendedName>
</protein>
<dbReference type="InterPro" id="IPR026555">
    <property type="entry name" value="NSL3/Tex30"/>
</dbReference>
<feature type="region of interest" description="Disordered" evidence="1">
    <location>
        <begin position="1"/>
        <end position="20"/>
    </location>
</feature>
<dbReference type="PANTHER" id="PTHR13136">
    <property type="entry name" value="TESTIS DEVELOPMENT PROTEIN PRTD"/>
    <property type="match status" value="1"/>
</dbReference>
<gene>
    <name evidence="3" type="ORF">SAMN05421879_105167</name>
</gene>
<dbReference type="EMBL" id="OBQK01000005">
    <property type="protein sequence ID" value="SOC55605.1"/>
    <property type="molecule type" value="Genomic_DNA"/>
</dbReference>
<dbReference type="InterPro" id="IPR029058">
    <property type="entry name" value="AB_hydrolase_fold"/>
</dbReference>
<evidence type="ECO:0000313" key="4">
    <source>
        <dbReference type="Proteomes" id="UP000219688"/>
    </source>
</evidence>
<evidence type="ECO:0000256" key="1">
    <source>
        <dbReference type="SAM" id="MobiDB-lite"/>
    </source>
</evidence>
<accession>A0A285VNG5</accession>
<evidence type="ECO:0000313" key="3">
    <source>
        <dbReference type="EMBL" id="SOC55605.1"/>
    </source>
</evidence>
<name>A0A285VNG5_9MICO</name>
<dbReference type="Gene3D" id="3.40.50.1820">
    <property type="entry name" value="alpha/beta hydrolase"/>
    <property type="match status" value="1"/>
</dbReference>
<reference evidence="4" key="1">
    <citation type="submission" date="2017-08" db="EMBL/GenBank/DDBJ databases">
        <authorList>
            <person name="Varghese N."/>
            <person name="Submissions S."/>
        </authorList>
    </citation>
    <scope>NUCLEOTIDE SEQUENCE [LARGE SCALE GENOMIC DNA]</scope>
    <source>
        <strain evidence="4">USBA17B2</strain>
    </source>
</reference>
<dbReference type="PANTHER" id="PTHR13136:SF11">
    <property type="entry name" value="TESTIS-EXPRESSED PROTEIN 30"/>
    <property type="match status" value="1"/>
</dbReference>
<dbReference type="InterPro" id="IPR046879">
    <property type="entry name" value="KANL3/Tex30_Abhydrolase"/>
</dbReference>
<sequence>MTSTHPAAAAPRSQVGTREGPAEVRVLGPAPATTPSGTLLLGHGAGGHRDAADVLALTDLTDDGWTVVLVDQPWRVAGRKVATPPASLDRAFADLATTLGDEGWQASSGIPLPRPWVLGGRSAGARVACRAAVDVQGRPRPGIAAVVCLAFPLHPPGAPDRSRAEELLRPVAAGLPTLVVQGDRDPFGTPEEVRQAVGAPAPGTFVLYQVRAAHSPARDTATVLLPVRDFLAALGQDRDASVGGAAPDRGGPSG</sequence>
<evidence type="ECO:0000259" key="2">
    <source>
        <dbReference type="Pfam" id="PF20408"/>
    </source>
</evidence>